<dbReference type="Gene3D" id="3.30.2090.10">
    <property type="entry name" value="Multidrug efflux transporter AcrB TolC docking domain, DN and DC subdomains"/>
    <property type="match status" value="3"/>
</dbReference>
<accession>A0A090EWF8</accession>
<evidence type="ECO:0000256" key="8">
    <source>
        <dbReference type="SAM" id="Phobius"/>
    </source>
</evidence>
<evidence type="ECO:0000256" key="6">
    <source>
        <dbReference type="ARBA" id="ARBA00022989"/>
    </source>
</evidence>
<keyword evidence="4" id="KW-0997">Cell inner membrane</keyword>
<feature type="transmembrane region" description="Helical" evidence="8">
    <location>
        <begin position="336"/>
        <end position="353"/>
    </location>
</feature>
<dbReference type="Gene3D" id="3.30.70.1320">
    <property type="entry name" value="Multidrug efflux transporter AcrB pore domain like"/>
    <property type="match status" value="1"/>
</dbReference>
<evidence type="ECO:0000256" key="1">
    <source>
        <dbReference type="ARBA" id="ARBA00004429"/>
    </source>
</evidence>
<comment type="subcellular location">
    <subcellularLocation>
        <location evidence="1">Cell inner membrane</location>
        <topology evidence="1">Multi-pass membrane protein</topology>
    </subcellularLocation>
</comment>
<dbReference type="Proteomes" id="UP000046373">
    <property type="component" value="Unassembled WGS sequence"/>
</dbReference>
<dbReference type="SUPFAM" id="SSF82714">
    <property type="entry name" value="Multidrug efflux transporter AcrB TolC docking domain, DN and DC subdomains"/>
    <property type="match status" value="2"/>
</dbReference>
<keyword evidence="7 8" id="KW-0472">Membrane</keyword>
<dbReference type="PRINTS" id="PR00702">
    <property type="entry name" value="ACRIFLAVINRP"/>
</dbReference>
<dbReference type="Gene3D" id="3.30.70.1430">
    <property type="entry name" value="Multidrug efflux transporter AcrB pore domain"/>
    <property type="match status" value="2"/>
</dbReference>
<feature type="transmembrane region" description="Helical" evidence="8">
    <location>
        <begin position="939"/>
        <end position="965"/>
    </location>
</feature>
<feature type="transmembrane region" description="Helical" evidence="8">
    <location>
        <begin position="1030"/>
        <end position="1056"/>
    </location>
</feature>
<dbReference type="FunFam" id="1.20.1640.10:FF:000001">
    <property type="entry name" value="Efflux pump membrane transporter"/>
    <property type="match status" value="1"/>
</dbReference>
<keyword evidence="6 8" id="KW-1133">Transmembrane helix</keyword>
<dbReference type="EMBL" id="CCNB01000009">
    <property type="protein sequence ID" value="CDX33721.1"/>
    <property type="molecule type" value="Genomic_DNA"/>
</dbReference>
<evidence type="ECO:0000313" key="9">
    <source>
        <dbReference type="EMBL" id="CDX33721.1"/>
    </source>
</evidence>
<dbReference type="GO" id="GO:0005886">
    <property type="term" value="C:plasma membrane"/>
    <property type="evidence" value="ECO:0007669"/>
    <property type="project" value="UniProtKB-SubCell"/>
</dbReference>
<sequence length="1072" mass="113934">MNLSAPFIARPVATTLLAIGLAAAGLIAYFNLPVAPLPKVDFPTISVQASMAGASPDTMATDVAAPLERHLGQIAGVSEMTSRSGTGSTNVVLQFDLDRDINGAARDVQAAINAARADLPSDLRSNPTYRKYNPADSPVMILALTSRTLTPGQLYDAAATVLQQRLSQVEGIGNVDLGGSSLPAVRVELNPGALFHYGIGLEDVRAALASANARSPKGFEEDGALRYQLYTNDQASHAADFRDLVIAWRNNAAVRLRDIADVEDSVEDVRNLGLANGEPAVLLVLYREPNANIIETVDRVRALIPTLQASVPADARLSVATDGSTTIRGSLHDTELTLVLAVLLVILVVFCFLRDWRAALIPSVALVVSILGTFGAMYLLGFTLDNLSLMALTIATGFVVDDAIVVLENITRHIEDGMPRGRAALVGAREVGFTVLSMSASLVAVFLPILLMGGILGRLFQEFAPTLSLSIAISLILSLTVTPMMCAHSLRPGAIPSTRRSFLARFGEGVFERVRAFYGRSLGWSLDNSEIMLVVLFAAIVFNVYLYTVVPKGFFPQQDTGELMGGLRADQAISFQLMRQKFEQLEAILKSDPAVANVVGFIGGRQTNSGFVQVALKPKGERAPLQVVLTRLRAQLGQLPGAQLFLNPRQEIRVGGRQSLATYQYTLQADTTADLDEWTPKLVDLLKRAPELTDVNSDRDEAGLETNITVDRESAARLGLTPASIDATLYDAFGQRQVSTIFNARNQYHVVMEVAPRYLQDPSALNGIYVSTSGATASGTQATNALAGSLTGSLRNQATNAIAVTGHGSASSGAAVSTSAEKMVPLAAFSTYGPATMPLSVNHQGHFVATTISFNLAEGATLGDASAAIDRAMAELKMPVTIHGSLAGTALAYRANLLNELLLIAAALATIYVVLGVLYESYVHPITILSTLPSAGIGALLALIVTGMEFDVISLIGIILLIGIVKKNAIMMIDMALQAERQEGLSARAAIHKASVQRFRPIMMTTFAALLGALPLAIETGTGAELRQPLGAAIVGGLIVSQLLTLYTTPVVYLYLDRLSARKSSLRLAPAE</sequence>
<dbReference type="Pfam" id="PF00873">
    <property type="entry name" value="ACR_tran"/>
    <property type="match status" value="2"/>
</dbReference>
<feature type="transmembrane region" description="Helical" evidence="8">
    <location>
        <begin position="531"/>
        <end position="550"/>
    </location>
</feature>
<gene>
    <name evidence="9" type="primary">mdtC</name>
    <name evidence="9" type="ORF">MPLDJ20_170036</name>
</gene>
<evidence type="ECO:0000256" key="7">
    <source>
        <dbReference type="ARBA" id="ARBA00023136"/>
    </source>
</evidence>
<evidence type="ECO:0000313" key="10">
    <source>
        <dbReference type="Proteomes" id="UP000046373"/>
    </source>
</evidence>
<dbReference type="Gene3D" id="1.20.1640.10">
    <property type="entry name" value="Multidrug efflux transporter AcrB transmembrane domain"/>
    <property type="match status" value="3"/>
</dbReference>
<evidence type="ECO:0000256" key="2">
    <source>
        <dbReference type="ARBA" id="ARBA00022448"/>
    </source>
</evidence>
<dbReference type="Gene3D" id="3.30.70.1440">
    <property type="entry name" value="Multidrug efflux transporter AcrB pore domain"/>
    <property type="match status" value="2"/>
</dbReference>
<reference evidence="9 10" key="1">
    <citation type="submission" date="2014-08" db="EMBL/GenBank/DDBJ databases">
        <authorList>
            <person name="Moulin Lionel"/>
        </authorList>
    </citation>
    <scope>NUCLEOTIDE SEQUENCE [LARGE SCALE GENOMIC DNA]</scope>
</reference>
<evidence type="ECO:0000256" key="3">
    <source>
        <dbReference type="ARBA" id="ARBA00022475"/>
    </source>
</evidence>
<keyword evidence="2" id="KW-0813">Transport</keyword>
<feature type="transmembrane region" description="Helical" evidence="8">
    <location>
        <begin position="360"/>
        <end position="381"/>
    </location>
</feature>
<feature type="transmembrane region" description="Helical" evidence="8">
    <location>
        <begin position="901"/>
        <end position="919"/>
    </location>
</feature>
<dbReference type="AlphaFoldDB" id="A0A090EWF8"/>
<dbReference type="PANTHER" id="PTHR32063">
    <property type="match status" value="1"/>
</dbReference>
<feature type="transmembrane region" description="Helical" evidence="8">
    <location>
        <begin position="467"/>
        <end position="490"/>
    </location>
</feature>
<evidence type="ECO:0000256" key="5">
    <source>
        <dbReference type="ARBA" id="ARBA00022692"/>
    </source>
</evidence>
<keyword evidence="5 8" id="KW-0812">Transmembrane</keyword>
<dbReference type="GO" id="GO:0042910">
    <property type="term" value="F:xenobiotic transmembrane transporter activity"/>
    <property type="evidence" value="ECO:0007669"/>
    <property type="project" value="TreeGrafter"/>
</dbReference>
<name>A0A090EWF8_MESPL</name>
<dbReference type="InterPro" id="IPR027463">
    <property type="entry name" value="AcrB_DN_DC_subdom"/>
</dbReference>
<evidence type="ECO:0000256" key="4">
    <source>
        <dbReference type="ARBA" id="ARBA00022519"/>
    </source>
</evidence>
<keyword evidence="3" id="KW-1003">Cell membrane</keyword>
<feature type="transmembrane region" description="Helical" evidence="8">
    <location>
        <begin position="1001"/>
        <end position="1018"/>
    </location>
</feature>
<dbReference type="FunFam" id="3.30.70.1430:FF:000001">
    <property type="entry name" value="Efflux pump membrane transporter"/>
    <property type="match status" value="1"/>
</dbReference>
<dbReference type="InterPro" id="IPR001036">
    <property type="entry name" value="Acrflvin-R"/>
</dbReference>
<organism evidence="9 10">
    <name type="scientific">Mesorhizobium plurifarium</name>
    <dbReference type="NCBI Taxonomy" id="69974"/>
    <lineage>
        <taxon>Bacteria</taxon>
        <taxon>Pseudomonadati</taxon>
        <taxon>Pseudomonadota</taxon>
        <taxon>Alphaproteobacteria</taxon>
        <taxon>Hyphomicrobiales</taxon>
        <taxon>Phyllobacteriaceae</taxon>
        <taxon>Mesorhizobium</taxon>
    </lineage>
</organism>
<dbReference type="GeneID" id="31889871"/>
<dbReference type="SUPFAM" id="SSF82866">
    <property type="entry name" value="Multidrug efflux transporter AcrB transmembrane domain"/>
    <property type="match status" value="2"/>
</dbReference>
<feature type="transmembrane region" description="Helical" evidence="8">
    <location>
        <begin position="431"/>
        <end position="455"/>
    </location>
</feature>
<feature type="transmembrane region" description="Helical" evidence="8">
    <location>
        <begin position="12"/>
        <end position="32"/>
    </location>
</feature>
<proteinExistence type="predicted"/>
<protein>
    <submittedName>
        <fullName evidence="9">Multidrug efflux system, subunit C</fullName>
    </submittedName>
</protein>
<dbReference type="SUPFAM" id="SSF82693">
    <property type="entry name" value="Multidrug efflux transporter AcrB pore domain, PN1, PN2, PC1 and PC2 subdomains"/>
    <property type="match status" value="3"/>
</dbReference>
<dbReference type="PANTHER" id="PTHR32063:SF34">
    <property type="entry name" value="MULTIDRUG RESISTANCE PROTEIN MDTC"/>
    <property type="match status" value="1"/>
</dbReference>